<evidence type="ECO:0000313" key="8">
    <source>
        <dbReference type="Proteomes" id="UP000229498"/>
    </source>
</evidence>
<keyword evidence="5 6" id="KW-0472">Membrane</keyword>
<dbReference type="Pfam" id="PF01810">
    <property type="entry name" value="LysE"/>
    <property type="match status" value="1"/>
</dbReference>
<evidence type="ECO:0000256" key="5">
    <source>
        <dbReference type="ARBA" id="ARBA00023136"/>
    </source>
</evidence>
<reference evidence="7 8" key="1">
    <citation type="submission" date="2017-11" db="EMBL/GenBank/DDBJ databases">
        <title>Draft genome sequence of Rhizobiales bacterium SY3-13.</title>
        <authorList>
            <person name="Sun C."/>
        </authorList>
    </citation>
    <scope>NUCLEOTIDE SEQUENCE [LARGE SCALE GENOMIC DNA]</scope>
    <source>
        <strain evidence="7 8">SY3-13</strain>
    </source>
</reference>
<dbReference type="AlphaFoldDB" id="A0A2M9FVQ4"/>
<dbReference type="InterPro" id="IPR001123">
    <property type="entry name" value="LeuE-type"/>
</dbReference>
<feature type="transmembrane region" description="Helical" evidence="6">
    <location>
        <begin position="112"/>
        <end position="133"/>
    </location>
</feature>
<protein>
    <submittedName>
        <fullName evidence="7">Lysine transporter LysE</fullName>
    </submittedName>
</protein>
<accession>A0A2M9FVQ4</accession>
<gene>
    <name evidence="7" type="ORF">CVT23_21705</name>
</gene>
<sequence>MPLELWIAFVLASAALLAVPGPTVMLAVSHALNGGRRTALGTVPGTMLGDFTAMTVSLAGAGAVLAASATLFTVLKLAGAAYLIWLGVKLWRSKPDPAVLEQSIAPASMRSVFLQSFVVTALNPKGIVFFVAFVPQFVDPAAPVLMQFVVLEATFVILAGVNVALWAMAAGTLRSRFRRPATMRLVNRIGGGFLIGAGLLTAAVRRA</sequence>
<evidence type="ECO:0000313" key="7">
    <source>
        <dbReference type="EMBL" id="PJK27531.1"/>
    </source>
</evidence>
<dbReference type="PIRSF" id="PIRSF006324">
    <property type="entry name" value="LeuE"/>
    <property type="match status" value="1"/>
</dbReference>
<dbReference type="EMBL" id="PHIG01000063">
    <property type="protein sequence ID" value="PJK27531.1"/>
    <property type="molecule type" value="Genomic_DNA"/>
</dbReference>
<evidence type="ECO:0000256" key="1">
    <source>
        <dbReference type="ARBA" id="ARBA00004651"/>
    </source>
</evidence>
<name>A0A2M9FVQ4_9PROT</name>
<organism evidence="7 8">
    <name type="scientific">Minwuia thermotolerans</name>
    <dbReference type="NCBI Taxonomy" id="2056226"/>
    <lineage>
        <taxon>Bacteria</taxon>
        <taxon>Pseudomonadati</taxon>
        <taxon>Pseudomonadota</taxon>
        <taxon>Alphaproteobacteria</taxon>
        <taxon>Minwuiales</taxon>
        <taxon>Minwuiaceae</taxon>
        <taxon>Minwuia</taxon>
    </lineage>
</organism>
<evidence type="ECO:0000256" key="2">
    <source>
        <dbReference type="ARBA" id="ARBA00022475"/>
    </source>
</evidence>
<comment type="subcellular location">
    <subcellularLocation>
        <location evidence="1">Cell membrane</location>
        <topology evidence="1">Multi-pass membrane protein</topology>
    </subcellularLocation>
</comment>
<keyword evidence="4 6" id="KW-1133">Transmembrane helix</keyword>
<proteinExistence type="predicted"/>
<comment type="caution">
    <text evidence="7">The sequence shown here is derived from an EMBL/GenBank/DDBJ whole genome shotgun (WGS) entry which is preliminary data.</text>
</comment>
<keyword evidence="3 6" id="KW-0812">Transmembrane</keyword>
<feature type="transmembrane region" description="Helical" evidence="6">
    <location>
        <begin position="153"/>
        <end position="173"/>
    </location>
</feature>
<keyword evidence="8" id="KW-1185">Reference proteome</keyword>
<dbReference type="PANTHER" id="PTHR30086:SF20">
    <property type="entry name" value="ARGININE EXPORTER PROTEIN ARGO-RELATED"/>
    <property type="match status" value="1"/>
</dbReference>
<evidence type="ECO:0000256" key="4">
    <source>
        <dbReference type="ARBA" id="ARBA00022989"/>
    </source>
</evidence>
<dbReference type="RefSeq" id="WP_109795244.1">
    <property type="nucleotide sequence ID" value="NZ_PHIG01000063.1"/>
</dbReference>
<evidence type="ECO:0000256" key="3">
    <source>
        <dbReference type="ARBA" id="ARBA00022692"/>
    </source>
</evidence>
<dbReference type="PANTHER" id="PTHR30086">
    <property type="entry name" value="ARGININE EXPORTER PROTEIN ARGO"/>
    <property type="match status" value="1"/>
</dbReference>
<feature type="transmembrane region" description="Helical" evidence="6">
    <location>
        <begin position="51"/>
        <end position="84"/>
    </location>
</feature>
<keyword evidence="2" id="KW-1003">Cell membrane</keyword>
<dbReference type="Proteomes" id="UP000229498">
    <property type="component" value="Unassembled WGS sequence"/>
</dbReference>
<evidence type="ECO:0000256" key="6">
    <source>
        <dbReference type="SAM" id="Phobius"/>
    </source>
</evidence>
<feature type="transmembrane region" description="Helical" evidence="6">
    <location>
        <begin position="185"/>
        <end position="204"/>
    </location>
</feature>
<dbReference type="OrthoDB" id="9804822at2"/>
<dbReference type="GO" id="GO:0015171">
    <property type="term" value="F:amino acid transmembrane transporter activity"/>
    <property type="evidence" value="ECO:0007669"/>
    <property type="project" value="TreeGrafter"/>
</dbReference>
<dbReference type="GO" id="GO:0005886">
    <property type="term" value="C:plasma membrane"/>
    <property type="evidence" value="ECO:0007669"/>
    <property type="project" value="UniProtKB-SubCell"/>
</dbReference>